<dbReference type="Pfam" id="PF07774">
    <property type="entry name" value="EMC1_C"/>
    <property type="match status" value="1"/>
</dbReference>
<evidence type="ECO:0000313" key="14">
    <source>
        <dbReference type="EMBL" id="WAR13827.1"/>
    </source>
</evidence>
<feature type="non-terminal residue" evidence="14">
    <location>
        <position position="795"/>
    </location>
</feature>
<dbReference type="InterPro" id="IPR026895">
    <property type="entry name" value="EMC1"/>
</dbReference>
<keyword evidence="10" id="KW-0325">Glycoprotein</keyword>
<keyword evidence="15" id="KW-1185">Reference proteome</keyword>
<comment type="subcellular location">
    <subcellularLocation>
        <location evidence="1">Endoplasmic reticulum membrane</location>
        <topology evidence="1">Single-pass type I membrane protein</topology>
    </subcellularLocation>
</comment>
<dbReference type="InterPro" id="IPR011678">
    <property type="entry name" value="EMC1_C"/>
</dbReference>
<evidence type="ECO:0000256" key="7">
    <source>
        <dbReference type="ARBA" id="ARBA00022824"/>
    </source>
</evidence>
<proteinExistence type="inferred from homology"/>
<evidence type="ECO:0000256" key="3">
    <source>
        <dbReference type="ARBA" id="ARBA00011276"/>
    </source>
</evidence>
<evidence type="ECO:0000256" key="11">
    <source>
        <dbReference type="SAM" id="Phobius"/>
    </source>
</evidence>
<dbReference type="Gene3D" id="2.130.10.10">
    <property type="entry name" value="YVTN repeat-like/Quinoprotein amine dehydrogenase"/>
    <property type="match status" value="1"/>
</dbReference>
<dbReference type="PANTHER" id="PTHR21573:SF0">
    <property type="entry name" value="ER MEMBRANE PROTEIN COMPLEX SUBUNIT 1"/>
    <property type="match status" value="1"/>
</dbReference>
<dbReference type="Pfam" id="PF25293">
    <property type="entry name" value="Beta-prop_EMC1_N"/>
    <property type="match status" value="2"/>
</dbReference>
<evidence type="ECO:0000256" key="6">
    <source>
        <dbReference type="ARBA" id="ARBA00022729"/>
    </source>
</evidence>
<accession>A0ABY7EY87</accession>
<evidence type="ECO:0000256" key="2">
    <source>
        <dbReference type="ARBA" id="ARBA00007904"/>
    </source>
</evidence>
<comment type="subunit">
    <text evidence="3">Component of the ER membrane protein complex (EMC).</text>
</comment>
<protein>
    <recommendedName>
        <fullName evidence="4">ER membrane protein complex subunit 1</fullName>
    </recommendedName>
</protein>
<name>A0ABY7EY87_MYAAR</name>
<evidence type="ECO:0000256" key="1">
    <source>
        <dbReference type="ARBA" id="ARBA00004115"/>
    </source>
</evidence>
<keyword evidence="9 11" id="KW-0472">Membrane</keyword>
<evidence type="ECO:0000256" key="9">
    <source>
        <dbReference type="ARBA" id="ARBA00023136"/>
    </source>
</evidence>
<keyword evidence="8 11" id="KW-1133">Transmembrane helix</keyword>
<sequence>SLKQLPTSKKPTGKRQQHIGLVTQLFWESASGSSSSAGKRLYVSTDSNVIAALNSVNGQIVWRRVFEEERRGEVDDMLYTGNYLLTVLGGNRLQAWQPGSGTIMWEVAMKGETTHTGKVGFAEESGSRGVAVGLSSERVYGVNIRDGTTLWDVELPNSCEVAENSYLMCVCPSSESLQALIANTVTFEDREFLLYLENTGSEEVTVFGIDLETGESLGELGHSFNYAHHNGKPTQFYGLLAKRAKDGKLAYKLAIVSQDYSLQLIHKSGKVGWRREECLAYVYAVEMVDLPVSENQAKFEDEFGSHEDNVTFIMQQVERLQGVKHHTAIMEGGEEEEDEEDLLRDEFSLHKMVILVTRPGKASGRGHLYAFNPITAETVSGMSGTGEHLPYSVKQAFVLGTWDENFMKAFIMLDDSHMITVDPVWTVNLQNTRLNMKITNIVSRPANEHIHSVGRVLGDRSVLYKYLNPNLVVITTEGEEPATSQQKAYPVVNVYVVDVVTGHMVFHGNHRKASGPLHVVHSENWVVYGYLNMKQHRYEMAGLEMYEGKIQSNVTAFSSLSAPVTPLVLRHSFIFPLPVASMATTVTEKGITAKDLLIALKNGGIFSLPKAFLDPRRPLAPTQETQEEGTLPYIPELPVHTEGIINYNRTLFHVRGLHTAPTGLESTSLVLAYGLDLFQTRVQPSKMFDVLKEDFEHYVIAIVVLSMLLVSFITKKLASRKALNKQWKIERHQVLMNVVLVLGVSIFNNEKSSVLYDITFLYMSIIMEFRKPLNCYQLLIPEKIKCEKSDLSSVK</sequence>
<evidence type="ECO:0000256" key="10">
    <source>
        <dbReference type="ARBA" id="ARBA00023180"/>
    </source>
</evidence>
<reference evidence="14" key="1">
    <citation type="submission" date="2022-11" db="EMBL/GenBank/DDBJ databases">
        <title>Centuries of genome instability and evolution in soft-shell clam transmissible cancer (bioRxiv).</title>
        <authorList>
            <person name="Hart S.F.M."/>
            <person name="Yonemitsu M.A."/>
            <person name="Giersch R.M."/>
            <person name="Beal B.F."/>
            <person name="Arriagada G."/>
            <person name="Davis B.W."/>
            <person name="Ostrander E.A."/>
            <person name="Goff S.P."/>
            <person name="Metzger M.J."/>
        </authorList>
    </citation>
    <scope>NUCLEOTIDE SEQUENCE</scope>
    <source>
        <strain evidence="14">MELC-2E11</strain>
        <tissue evidence="14">Siphon/mantle</tissue>
    </source>
</reference>
<evidence type="ECO:0000256" key="8">
    <source>
        <dbReference type="ARBA" id="ARBA00022989"/>
    </source>
</evidence>
<feature type="transmembrane region" description="Helical" evidence="11">
    <location>
        <begin position="698"/>
        <end position="717"/>
    </location>
</feature>
<feature type="domain" description="ER membrane protein complex subunit 1 C-terminal" evidence="12">
    <location>
        <begin position="522"/>
        <end position="727"/>
    </location>
</feature>
<dbReference type="EMBL" id="CP111020">
    <property type="protein sequence ID" value="WAR13827.1"/>
    <property type="molecule type" value="Genomic_DNA"/>
</dbReference>
<dbReference type="SUPFAM" id="SSF50998">
    <property type="entry name" value="Quinoprotein alcohol dehydrogenase-like"/>
    <property type="match status" value="1"/>
</dbReference>
<keyword evidence="7" id="KW-0256">Endoplasmic reticulum</keyword>
<evidence type="ECO:0000313" key="15">
    <source>
        <dbReference type="Proteomes" id="UP001164746"/>
    </source>
</evidence>
<organism evidence="14 15">
    <name type="scientific">Mya arenaria</name>
    <name type="common">Soft-shell clam</name>
    <dbReference type="NCBI Taxonomy" id="6604"/>
    <lineage>
        <taxon>Eukaryota</taxon>
        <taxon>Metazoa</taxon>
        <taxon>Spiralia</taxon>
        <taxon>Lophotrochozoa</taxon>
        <taxon>Mollusca</taxon>
        <taxon>Bivalvia</taxon>
        <taxon>Autobranchia</taxon>
        <taxon>Heteroconchia</taxon>
        <taxon>Euheterodonta</taxon>
        <taxon>Imparidentia</taxon>
        <taxon>Neoheterodontei</taxon>
        <taxon>Myida</taxon>
        <taxon>Myoidea</taxon>
        <taxon>Myidae</taxon>
        <taxon>Mya</taxon>
    </lineage>
</organism>
<gene>
    <name evidence="14" type="ORF">MAR_003932</name>
</gene>
<evidence type="ECO:0000259" key="12">
    <source>
        <dbReference type="Pfam" id="PF07774"/>
    </source>
</evidence>
<evidence type="ECO:0000259" key="13">
    <source>
        <dbReference type="Pfam" id="PF25293"/>
    </source>
</evidence>
<dbReference type="InterPro" id="IPR058545">
    <property type="entry name" value="Beta-prop_EMC1_1st"/>
</dbReference>
<evidence type="ECO:0000256" key="5">
    <source>
        <dbReference type="ARBA" id="ARBA00022692"/>
    </source>
</evidence>
<feature type="domain" description="EMC1 first beta-propeller" evidence="13">
    <location>
        <begin position="15"/>
        <end position="161"/>
    </location>
</feature>
<comment type="similarity">
    <text evidence="2">Belongs to the EMC1 family.</text>
</comment>
<dbReference type="InterPro" id="IPR015943">
    <property type="entry name" value="WD40/YVTN_repeat-like_dom_sf"/>
</dbReference>
<evidence type="ECO:0000256" key="4">
    <source>
        <dbReference type="ARBA" id="ARBA00020824"/>
    </source>
</evidence>
<dbReference type="PANTHER" id="PTHR21573">
    <property type="entry name" value="ER MEMBRANE PROTEIN COMPLEX SUBUNIT 1"/>
    <property type="match status" value="1"/>
</dbReference>
<feature type="domain" description="EMC1 first beta-propeller" evidence="13">
    <location>
        <begin position="179"/>
        <end position="277"/>
    </location>
</feature>
<dbReference type="InterPro" id="IPR011047">
    <property type="entry name" value="Quinoprotein_ADH-like_sf"/>
</dbReference>
<dbReference type="Proteomes" id="UP001164746">
    <property type="component" value="Chromosome 9"/>
</dbReference>
<keyword evidence="6" id="KW-0732">Signal</keyword>
<keyword evidence="5 11" id="KW-0812">Transmembrane</keyword>